<dbReference type="AlphaFoldDB" id="A0A1G9KIK1"/>
<dbReference type="Proteomes" id="UP000198901">
    <property type="component" value="Unassembled WGS sequence"/>
</dbReference>
<evidence type="ECO:0000256" key="1">
    <source>
        <dbReference type="ARBA" id="ARBA00022801"/>
    </source>
</evidence>
<sequence length="633" mass="72695">MRLRFTLLIALGLLWSPAGFAQSWSSLMSDSFIAQHTDSITVKEQKPAHWDYEQGLVLFALNREWERTGDGRYFRYIQKNMDSFLDAEGNIRTYKLEDYNIDNIPTGRLLLMLYRQTGQEKYLKAARFVRHQIETQPRTKEGGFWHKKRYPNQMWLDGLYMGEPFYAEYSAYFHEEKNFDDIANQFIWMEKNARDPKTGLLYHAWDESREMKWADPKRGTSPNFWGRAIGWYVMAIADVLDYFPQSHPKRKELETIFKRLMPVVVKYQDPATGCWWQVFDKGGAPGNYVEASASCMMVYGLAKGVRQGILDPSFLAAAKKGYQGILKEFVETDAKGLLHLNKTVSVGGLGGNPYRDGSYEYYLSEPIKKDDLKGIGPFILASIEMEIAAEQPAGKGKTVGLDYFFNNEYGKDKEGNRFRYHYTWEDYKDSGYSLWGSIFRDYGAKTVSVETAPTEAALKGLNVYIIVDPDTPKETEKPNYMTEEYAKVIYNWVKAGGTLVILGNDTENAELKKFNILAGKFGIQFTDKNLNMVKNNVYEQGKLTFDGYHSIFRDVKKIFVKELVSLQVQPSVRPVLTSGSDIVMAVAEVGKGRVFALGDPWIYNEYLNGKRLPMEYENFKAAKNLSLWLLRAK</sequence>
<keyword evidence="2" id="KW-0732">Signal</keyword>
<dbReference type="Gene3D" id="1.50.10.10">
    <property type="match status" value="1"/>
</dbReference>
<dbReference type="InterPro" id="IPR029062">
    <property type="entry name" value="Class_I_gatase-like"/>
</dbReference>
<dbReference type="SUPFAM" id="SSF52317">
    <property type="entry name" value="Class I glutamine amidotransferase-like"/>
    <property type="match status" value="1"/>
</dbReference>
<dbReference type="EMBL" id="FNGS01000002">
    <property type="protein sequence ID" value="SDL49462.1"/>
    <property type="molecule type" value="Genomic_DNA"/>
</dbReference>
<keyword evidence="4" id="KW-1185">Reference proteome</keyword>
<organism evidence="3 4">
    <name type="scientific">Siphonobacter aquaeclarae</name>
    <dbReference type="NCBI Taxonomy" id="563176"/>
    <lineage>
        <taxon>Bacteria</taxon>
        <taxon>Pseudomonadati</taxon>
        <taxon>Bacteroidota</taxon>
        <taxon>Cytophagia</taxon>
        <taxon>Cytophagales</taxon>
        <taxon>Cytophagaceae</taxon>
        <taxon>Siphonobacter</taxon>
    </lineage>
</organism>
<feature type="signal peptide" evidence="2">
    <location>
        <begin position="1"/>
        <end position="21"/>
    </location>
</feature>
<dbReference type="PANTHER" id="PTHR33886:SF8">
    <property type="entry name" value="UNSATURATED RHAMNOGALACTURONAN HYDROLASE (EUROFUNG)"/>
    <property type="match status" value="1"/>
</dbReference>
<dbReference type="OrthoDB" id="6381507at2"/>
<dbReference type="PANTHER" id="PTHR33886">
    <property type="entry name" value="UNSATURATED RHAMNOGALACTURONAN HYDROLASE (EUROFUNG)"/>
    <property type="match status" value="1"/>
</dbReference>
<dbReference type="RefSeq" id="WP_093198662.1">
    <property type="nucleotide sequence ID" value="NZ_FNGS01000002.1"/>
</dbReference>
<evidence type="ECO:0000313" key="4">
    <source>
        <dbReference type="Proteomes" id="UP000198901"/>
    </source>
</evidence>
<keyword evidence="1 3" id="KW-0378">Hydrolase</keyword>
<dbReference type="InterPro" id="IPR010905">
    <property type="entry name" value="Glyco_hydro_88"/>
</dbReference>
<accession>A0A1G9KIK1</accession>
<evidence type="ECO:0000313" key="3">
    <source>
        <dbReference type="EMBL" id="SDL49462.1"/>
    </source>
</evidence>
<dbReference type="Pfam" id="PF07470">
    <property type="entry name" value="Glyco_hydro_88"/>
    <property type="match status" value="1"/>
</dbReference>
<name>A0A1G9KIK1_9BACT</name>
<dbReference type="STRING" id="563176.SAMN04488090_1032"/>
<gene>
    <name evidence="3" type="ORF">SAMN04488090_1032</name>
</gene>
<dbReference type="InterPro" id="IPR008928">
    <property type="entry name" value="6-hairpin_glycosidase_sf"/>
</dbReference>
<dbReference type="GO" id="GO:0016787">
    <property type="term" value="F:hydrolase activity"/>
    <property type="evidence" value="ECO:0007669"/>
    <property type="project" value="UniProtKB-KW"/>
</dbReference>
<evidence type="ECO:0000256" key="2">
    <source>
        <dbReference type="SAM" id="SignalP"/>
    </source>
</evidence>
<feature type="chain" id="PRO_5011615298" evidence="2">
    <location>
        <begin position="22"/>
        <end position="633"/>
    </location>
</feature>
<reference evidence="3 4" key="1">
    <citation type="submission" date="2016-10" db="EMBL/GenBank/DDBJ databases">
        <authorList>
            <person name="de Groot N.N."/>
        </authorList>
    </citation>
    <scope>NUCLEOTIDE SEQUENCE [LARGE SCALE GENOMIC DNA]</scope>
    <source>
        <strain evidence="3 4">DSM 21668</strain>
    </source>
</reference>
<protein>
    <submittedName>
        <fullName evidence="3">Unsaturated rhamnogalacturonyl hydrolase</fullName>
    </submittedName>
</protein>
<dbReference type="SUPFAM" id="SSF48208">
    <property type="entry name" value="Six-hairpin glycosidases"/>
    <property type="match status" value="1"/>
</dbReference>
<dbReference type="InterPro" id="IPR012341">
    <property type="entry name" value="6hp_glycosidase-like_sf"/>
</dbReference>
<dbReference type="Gene3D" id="3.40.50.880">
    <property type="match status" value="1"/>
</dbReference>
<dbReference type="GO" id="GO:0005975">
    <property type="term" value="P:carbohydrate metabolic process"/>
    <property type="evidence" value="ECO:0007669"/>
    <property type="project" value="InterPro"/>
</dbReference>
<dbReference type="InterPro" id="IPR052043">
    <property type="entry name" value="PolySaccharide_Degr_Enz"/>
</dbReference>
<proteinExistence type="predicted"/>